<keyword evidence="2" id="KW-0472">Membrane</keyword>
<dbReference type="SUPFAM" id="SSF53955">
    <property type="entry name" value="Lysozyme-like"/>
    <property type="match status" value="1"/>
</dbReference>
<organism evidence="3 4">
    <name type="scientific">Streptomyces broussonetiae</name>
    <dbReference type="NCBI Taxonomy" id="2686304"/>
    <lineage>
        <taxon>Bacteria</taxon>
        <taxon>Bacillati</taxon>
        <taxon>Actinomycetota</taxon>
        <taxon>Actinomycetes</taxon>
        <taxon>Kitasatosporales</taxon>
        <taxon>Streptomycetaceae</taxon>
        <taxon>Streptomyces</taxon>
    </lineage>
</organism>
<feature type="region of interest" description="Disordered" evidence="1">
    <location>
        <begin position="34"/>
        <end position="68"/>
    </location>
</feature>
<keyword evidence="2" id="KW-1133">Transmembrane helix</keyword>
<dbReference type="Gene3D" id="1.10.530.10">
    <property type="match status" value="1"/>
</dbReference>
<evidence type="ECO:0000313" key="3">
    <source>
        <dbReference type="EMBL" id="QHA02685.1"/>
    </source>
</evidence>
<feature type="transmembrane region" description="Helical" evidence="2">
    <location>
        <begin position="12"/>
        <end position="33"/>
    </location>
</feature>
<dbReference type="KEGG" id="sbro:GQF42_04755"/>
<reference evidence="3 4" key="1">
    <citation type="submission" date="2019-12" db="EMBL/GenBank/DDBJ databases">
        <title>Streptomyces sp. strain T44 isolated from rhizosphere soil of Broussonetia papyrifera.</title>
        <authorList>
            <person name="Mo P."/>
        </authorList>
    </citation>
    <scope>NUCLEOTIDE SEQUENCE [LARGE SCALE GENOMIC DNA]</scope>
    <source>
        <strain evidence="3 4">T44</strain>
    </source>
</reference>
<evidence type="ECO:0000256" key="1">
    <source>
        <dbReference type="SAM" id="MobiDB-lite"/>
    </source>
</evidence>
<keyword evidence="2" id="KW-0812">Transmembrane</keyword>
<protein>
    <submittedName>
        <fullName evidence="3">Lytic transglycosylase domain-containing protein</fullName>
    </submittedName>
</protein>
<accession>A0A6I6N1H0</accession>
<gene>
    <name evidence="3" type="ORF">GQF42_04755</name>
</gene>
<dbReference type="EMBL" id="CP047020">
    <property type="protein sequence ID" value="QHA02685.1"/>
    <property type="molecule type" value="Genomic_DNA"/>
</dbReference>
<dbReference type="InterPro" id="IPR023346">
    <property type="entry name" value="Lysozyme-like_dom_sf"/>
</dbReference>
<sequence length="232" mass="24679">MPDSVGPRHRRWLTVVVLAVALYVVLRAAGLFGGDDDSDGDTPSPAKASASAPTPSASASGPSPAAATTSPYDPAAYAAQVRTSARQTGVSAQLLMAILYNEAYKPHDPSLERAWQKYKPDAAFGIANMHRATFDEVKQGRGFAGRRWEDLPDDRGLAIEAEAWYLHDLAAGLPARRTAAYTKDDLLALGYNTGAGNMLAFARGTPLGDRARSYLDRLHANWARAGQAVGAP</sequence>
<dbReference type="RefSeq" id="WP_158917929.1">
    <property type="nucleotide sequence ID" value="NZ_CP047020.1"/>
</dbReference>
<evidence type="ECO:0000256" key="2">
    <source>
        <dbReference type="SAM" id="Phobius"/>
    </source>
</evidence>
<proteinExistence type="predicted"/>
<feature type="compositionally biased region" description="Low complexity" evidence="1">
    <location>
        <begin position="41"/>
        <end position="68"/>
    </location>
</feature>
<keyword evidence="4" id="KW-1185">Reference proteome</keyword>
<dbReference type="Proteomes" id="UP000436138">
    <property type="component" value="Chromosome"/>
</dbReference>
<name>A0A6I6N1H0_9ACTN</name>
<evidence type="ECO:0000313" key="4">
    <source>
        <dbReference type="Proteomes" id="UP000436138"/>
    </source>
</evidence>
<dbReference type="AlphaFoldDB" id="A0A6I6N1H0"/>